<dbReference type="Pfam" id="PF13440">
    <property type="entry name" value="Polysacc_synt_3"/>
    <property type="match status" value="1"/>
</dbReference>
<dbReference type="Proteomes" id="UP000035036">
    <property type="component" value="Chromosome"/>
</dbReference>
<evidence type="ECO:0000256" key="2">
    <source>
        <dbReference type="ARBA" id="ARBA00022475"/>
    </source>
</evidence>
<organism evidence="7 8">
    <name type="scientific">Geoalkalibacter subterraneus</name>
    <dbReference type="NCBI Taxonomy" id="483547"/>
    <lineage>
        <taxon>Bacteria</taxon>
        <taxon>Pseudomonadati</taxon>
        <taxon>Thermodesulfobacteriota</taxon>
        <taxon>Desulfuromonadia</taxon>
        <taxon>Desulfuromonadales</taxon>
        <taxon>Geoalkalibacteraceae</taxon>
        <taxon>Geoalkalibacter</taxon>
    </lineage>
</organism>
<evidence type="ECO:0000256" key="5">
    <source>
        <dbReference type="ARBA" id="ARBA00023136"/>
    </source>
</evidence>
<dbReference type="KEGG" id="gsb:GSUB_15325"/>
<evidence type="ECO:0000256" key="1">
    <source>
        <dbReference type="ARBA" id="ARBA00004651"/>
    </source>
</evidence>
<gene>
    <name evidence="7" type="ORF">GSUB_15325</name>
</gene>
<feature type="transmembrane region" description="Helical" evidence="6">
    <location>
        <begin position="164"/>
        <end position="185"/>
    </location>
</feature>
<feature type="transmembrane region" description="Helical" evidence="6">
    <location>
        <begin position="424"/>
        <end position="445"/>
    </location>
</feature>
<evidence type="ECO:0000313" key="8">
    <source>
        <dbReference type="Proteomes" id="UP000035036"/>
    </source>
</evidence>
<feature type="transmembrane region" description="Helical" evidence="6">
    <location>
        <begin position="369"/>
        <end position="390"/>
    </location>
</feature>
<dbReference type="GO" id="GO:0005886">
    <property type="term" value="C:plasma membrane"/>
    <property type="evidence" value="ECO:0007669"/>
    <property type="project" value="UniProtKB-SubCell"/>
</dbReference>
<evidence type="ECO:0008006" key="9">
    <source>
        <dbReference type="Google" id="ProtNLM"/>
    </source>
</evidence>
<dbReference type="InterPro" id="IPR050833">
    <property type="entry name" value="Poly_Biosynth_Transport"/>
</dbReference>
<keyword evidence="3 6" id="KW-0812">Transmembrane</keyword>
<feature type="transmembrane region" description="Helical" evidence="6">
    <location>
        <begin position="396"/>
        <end position="417"/>
    </location>
</feature>
<feature type="transmembrane region" description="Helical" evidence="6">
    <location>
        <begin position="341"/>
        <end position="362"/>
    </location>
</feature>
<evidence type="ECO:0000256" key="4">
    <source>
        <dbReference type="ARBA" id="ARBA00022989"/>
    </source>
</evidence>
<keyword evidence="5 6" id="KW-0472">Membrane</keyword>
<feature type="transmembrane region" description="Helical" evidence="6">
    <location>
        <begin position="21"/>
        <end position="42"/>
    </location>
</feature>
<keyword evidence="4 6" id="KW-1133">Transmembrane helix</keyword>
<feature type="transmembrane region" description="Helical" evidence="6">
    <location>
        <begin position="123"/>
        <end position="143"/>
    </location>
</feature>
<comment type="subcellular location">
    <subcellularLocation>
        <location evidence="1">Cell membrane</location>
        <topology evidence="1">Multi-pass membrane protein</topology>
    </subcellularLocation>
</comment>
<feature type="transmembrane region" description="Helical" evidence="6">
    <location>
        <begin position="308"/>
        <end position="329"/>
    </location>
</feature>
<accession>A0A0B5FV81</accession>
<reference evidence="7 8" key="1">
    <citation type="journal article" date="2015" name="Genome Announc.">
        <title>Genomes of Geoalkalibacter ferrihydriticus Z-0531T and Geoalkalibacter subterraneus Red1T, Two Haloalkaliphilic Metal-Reducing Deltaproteobacteria.</title>
        <authorList>
            <person name="Badalamenti J.P."/>
            <person name="Krajmalnik-Brown R."/>
            <person name="Torres C.I."/>
            <person name="Bond D.R."/>
        </authorList>
    </citation>
    <scope>NUCLEOTIDE SEQUENCE [LARGE SCALE GENOMIC DNA]</scope>
    <source>
        <strain evidence="7 8">Red1</strain>
    </source>
</reference>
<dbReference type="PANTHER" id="PTHR30250:SF28">
    <property type="entry name" value="POLYSACCHARIDE BIOSYNTHESIS PROTEIN"/>
    <property type="match status" value="1"/>
</dbReference>
<feature type="transmembrane region" description="Helical" evidence="6">
    <location>
        <begin position="86"/>
        <end position="111"/>
    </location>
</feature>
<dbReference type="PANTHER" id="PTHR30250">
    <property type="entry name" value="PST FAMILY PREDICTED COLANIC ACID TRANSPORTER"/>
    <property type="match status" value="1"/>
</dbReference>
<dbReference type="HOGENOM" id="CLU_037830_1_0_7"/>
<dbReference type="STRING" id="483547.GSUB_15325"/>
<proteinExistence type="predicted"/>
<feature type="transmembrane region" description="Helical" evidence="6">
    <location>
        <begin position="54"/>
        <end position="74"/>
    </location>
</feature>
<keyword evidence="2" id="KW-1003">Cell membrane</keyword>
<sequence length="479" mass="52355">MARAREGVRRLLPKNKFARSVSVLVGGTTGAQALMVLASPLLTRLYTPEDFGLLAVYSGLLALFAVIASLRYELAIPLPESNTEAANVLVLSLLVVLLMTGISVLMVLLAGQQIAHALDTPKLAQFVWLLPIGVLLSGIYKVFNYWAVRTKAFGDIARTRISQTLATLAVQLFGYKLGGLALLFGQAGGQGMGSLRLARSAIKHQEFNTWSWGGVWLAAKRYKQFPLFSTWSGLFNAAGTQLPPLMFAALFSAGAAGLYALASRILRLPMTVLGGAIGQVYFSDLAKAKQSGGFSTQVEKAAEGLLKVSLPAAAAFMLLAPEIFGLVFGTDWRLAGDIARWMTPWILFQFISSPLSVVYFVLEKERLGFFFQVSMFLVRLSVVFLGYIYLDFMGTLIAFSLVSAFCYISYCYSIIFLSGAKFKSFSLVILTEVIKVGVALISAVLSFSYWGLYPALVVSILLLLVFYIPRFREFYIGHS</sequence>
<feature type="transmembrane region" description="Helical" evidence="6">
    <location>
        <begin position="451"/>
        <end position="469"/>
    </location>
</feature>
<keyword evidence="8" id="KW-1185">Reference proteome</keyword>
<dbReference type="AlphaFoldDB" id="A0A0B5FV81"/>
<evidence type="ECO:0000256" key="3">
    <source>
        <dbReference type="ARBA" id="ARBA00022692"/>
    </source>
</evidence>
<dbReference type="EMBL" id="CP010311">
    <property type="protein sequence ID" value="AJF08085.1"/>
    <property type="molecule type" value="Genomic_DNA"/>
</dbReference>
<name>A0A0B5FV81_9BACT</name>
<feature type="transmembrane region" description="Helical" evidence="6">
    <location>
        <begin position="242"/>
        <end position="262"/>
    </location>
</feature>
<evidence type="ECO:0000256" key="6">
    <source>
        <dbReference type="SAM" id="Phobius"/>
    </source>
</evidence>
<evidence type="ECO:0000313" key="7">
    <source>
        <dbReference type="EMBL" id="AJF08085.1"/>
    </source>
</evidence>
<protein>
    <recommendedName>
        <fullName evidence="9">Polysaccharide biosynthesis protein</fullName>
    </recommendedName>
</protein>